<protein>
    <submittedName>
        <fullName evidence="2">Uncharacterized protein</fullName>
    </submittedName>
</protein>
<proteinExistence type="predicted"/>
<gene>
    <name evidence="2" type="ORF">BFAG_03677</name>
</gene>
<feature type="transmembrane region" description="Helical" evidence="1">
    <location>
        <begin position="44"/>
        <end position="62"/>
    </location>
</feature>
<evidence type="ECO:0000313" key="3">
    <source>
        <dbReference type="Proteomes" id="UP000005101"/>
    </source>
</evidence>
<evidence type="ECO:0000256" key="1">
    <source>
        <dbReference type="SAM" id="Phobius"/>
    </source>
</evidence>
<keyword evidence="1" id="KW-1133">Transmembrane helix</keyword>
<organism evidence="2 3">
    <name type="scientific">Bacteroides fragilis 3_1_12</name>
    <dbReference type="NCBI Taxonomy" id="457424"/>
    <lineage>
        <taxon>Bacteria</taxon>
        <taxon>Pseudomonadati</taxon>
        <taxon>Bacteroidota</taxon>
        <taxon>Bacteroidia</taxon>
        <taxon>Bacteroidales</taxon>
        <taxon>Bacteroidaceae</taxon>
        <taxon>Bacteroides</taxon>
    </lineage>
</organism>
<dbReference type="EMBL" id="EQ973216">
    <property type="protein sequence ID" value="EFR54979.1"/>
    <property type="molecule type" value="Genomic_DNA"/>
</dbReference>
<sequence length="78" mass="9238">MSSIIRIFIFCTQTFIIEKSMGINTIIQNHHLVCNKYAERREKAGYIFIFLCLFVINLIEFISNRLRFRSFIPTFAGK</sequence>
<keyword evidence="1" id="KW-0472">Membrane</keyword>
<reference evidence="2 3" key="1">
    <citation type="submission" date="2008-12" db="EMBL/GenBank/DDBJ databases">
        <title>Annotation of Bacteroides fragilis strain 3_1_12.</title>
        <authorList>
            <consortium name="The Broad Institute Genome Sequencing Platform"/>
            <person name="Ward D."/>
            <person name="Young S.K."/>
            <person name="Kodira C.D."/>
            <person name="Zeng Q."/>
            <person name="Koehrsen M."/>
            <person name="Alvarado L."/>
            <person name="Berlin A."/>
            <person name="Borenstein D."/>
            <person name="Chen Z."/>
            <person name="Engels R."/>
            <person name="Freedman E."/>
            <person name="Gellesch M."/>
            <person name="Goldberg J."/>
            <person name="Griggs A."/>
            <person name="Gujja S."/>
            <person name="Heiman D."/>
            <person name="Hepburn T."/>
            <person name="Howarth C."/>
            <person name="Jen D."/>
            <person name="Larson L."/>
            <person name="Lewis B."/>
            <person name="Mehta T."/>
            <person name="Park D."/>
            <person name="Pearson M."/>
            <person name="Roberts A."/>
            <person name="Saif S."/>
            <person name="Shea T."/>
            <person name="Shenoy N."/>
            <person name="Sisk P."/>
            <person name="Stolte C."/>
            <person name="Sykes S."/>
            <person name="Walk T."/>
            <person name="White J."/>
            <person name="Yandava C."/>
            <person name="Allen-Vercoe E."/>
            <person name="Strauss J."/>
            <person name="Ambrose C."/>
            <person name="Lander E."/>
            <person name="Nusbaum C."/>
            <person name="Galagan J."/>
            <person name="Birren B."/>
        </authorList>
    </citation>
    <scope>NUCLEOTIDE SEQUENCE [LARGE SCALE GENOMIC DNA]</scope>
    <source>
        <strain evidence="2 3">3_1_12</strain>
    </source>
</reference>
<evidence type="ECO:0000313" key="2">
    <source>
        <dbReference type="EMBL" id="EFR54979.1"/>
    </source>
</evidence>
<name>A0ABN0BQ28_BACFG</name>
<keyword evidence="1" id="KW-0812">Transmembrane</keyword>
<dbReference type="Proteomes" id="UP000005101">
    <property type="component" value="Unassembled WGS sequence"/>
</dbReference>
<keyword evidence="3" id="KW-1185">Reference proteome</keyword>
<accession>A0ABN0BQ28</accession>